<dbReference type="InterPro" id="IPR036291">
    <property type="entry name" value="NAD(P)-bd_dom_sf"/>
</dbReference>
<evidence type="ECO:0000313" key="1">
    <source>
        <dbReference type="EMBL" id="BBX01963.1"/>
    </source>
</evidence>
<dbReference type="EMBL" id="AP022560">
    <property type="protein sequence ID" value="BBX01963.1"/>
    <property type="molecule type" value="Genomic_DNA"/>
</dbReference>
<dbReference type="SUPFAM" id="SSF51735">
    <property type="entry name" value="NAD(P)-binding Rossmann-fold domains"/>
    <property type="match status" value="1"/>
</dbReference>
<evidence type="ECO:0000313" key="2">
    <source>
        <dbReference type="Proteomes" id="UP000466681"/>
    </source>
</evidence>
<keyword evidence="2" id="KW-1185">Reference proteome</keyword>
<dbReference type="AlphaFoldDB" id="A0AAD1HAQ7"/>
<gene>
    <name evidence="1" type="ORF">MMOR_28990</name>
</gene>
<dbReference type="RefSeq" id="WP_083157784.1">
    <property type="nucleotide sequence ID" value="NZ_AP022560.1"/>
</dbReference>
<dbReference type="Gene3D" id="3.40.50.720">
    <property type="entry name" value="NAD(P)-binding Rossmann-like Domain"/>
    <property type="match status" value="1"/>
</dbReference>
<reference evidence="1 2" key="1">
    <citation type="journal article" date="2019" name="Emerg. Microbes Infect.">
        <title>Comprehensive subspecies identification of 175 nontuberculous mycobacteria species based on 7547 genomic profiles.</title>
        <authorList>
            <person name="Matsumoto Y."/>
            <person name="Kinjo T."/>
            <person name="Motooka D."/>
            <person name="Nabeya D."/>
            <person name="Jung N."/>
            <person name="Uechi K."/>
            <person name="Horii T."/>
            <person name="Iida T."/>
            <person name="Fujita J."/>
            <person name="Nakamura S."/>
        </authorList>
    </citation>
    <scope>NUCLEOTIDE SEQUENCE [LARGE SCALE GENOMIC DNA]</scope>
    <source>
        <strain evidence="1 2">JCM 6375</strain>
    </source>
</reference>
<sequence length="382" mass="41365">MNVITNTPKLLLIGIGDVTIRLAHLLAVGDQPVDLVMAGRSLERATRFANLTKLAASNLGHFCDVEALELDLTDIDRTAAEIRRIQPDLIFMGASIQAARAIMDVSPQDFKKLDQAQLGPWLPMHLALNYELMQAVRLAESRAIVVNAAYPDAVGPALATVGLAPHIGIGNIANVVPGITWAAAQELDAHVSEIDINLVCHHYFSHHVHRFGEARGIPYALAVFRDGEEVAVDHEAVFARLAANLRRQGGKDGQQVTATSAARTVWALLGSETRRLHSPAPGGMIGGYPLHVSRERIDLALPKGLSAAEAQDVNRRAQRLDGIESISPDGTIVFAPEQMSVLNDLLGYDCGTLHVTDAREAATELRMKYELYVERLGAPQFA</sequence>
<name>A0AAD1HAQ7_9MYCO</name>
<evidence type="ECO:0008006" key="3">
    <source>
        <dbReference type="Google" id="ProtNLM"/>
    </source>
</evidence>
<dbReference type="Proteomes" id="UP000466681">
    <property type="component" value="Chromosome"/>
</dbReference>
<protein>
    <recommendedName>
        <fullName evidence="3">Saccharopine dehydrogenase NADP binding domain-containing protein</fullName>
    </recommendedName>
</protein>
<organism evidence="1 2">
    <name type="scientific">Mycolicibacterium moriokaense</name>
    <dbReference type="NCBI Taxonomy" id="39691"/>
    <lineage>
        <taxon>Bacteria</taxon>
        <taxon>Bacillati</taxon>
        <taxon>Actinomycetota</taxon>
        <taxon>Actinomycetes</taxon>
        <taxon>Mycobacteriales</taxon>
        <taxon>Mycobacteriaceae</taxon>
        <taxon>Mycolicibacterium</taxon>
    </lineage>
</organism>
<proteinExistence type="predicted"/>
<dbReference type="KEGG" id="mmor:MMOR_28990"/>
<accession>A0AAD1HAQ7</accession>